<dbReference type="NCBIfam" id="TIGR00724">
    <property type="entry name" value="urea_amlyse_rel"/>
    <property type="match status" value="1"/>
</dbReference>
<reference evidence="7 8" key="2">
    <citation type="submission" date="2021-03" db="EMBL/GenBank/DDBJ databases">
        <title>Genomic Encyclopedia of Type Strains, Phase IV (KMG-IV): sequencing the most valuable type-strain genomes for metagenomic binning, comparative biology and taxonomic classification.</title>
        <authorList>
            <person name="Goeker M."/>
        </authorList>
    </citation>
    <scope>NUCLEOTIDE SEQUENCE [LARGE SCALE GENOMIC DNA]</scope>
    <source>
        <strain evidence="7 8">DSM 41954</strain>
    </source>
</reference>
<dbReference type="Gene3D" id="2.40.100.10">
    <property type="entry name" value="Cyclophilin-like"/>
    <property type="match status" value="1"/>
</dbReference>
<dbReference type="InterPro" id="IPR029000">
    <property type="entry name" value="Cyclophilin-like_dom_sf"/>
</dbReference>
<dbReference type="InterPro" id="IPR052708">
    <property type="entry name" value="PxpC"/>
</dbReference>
<keyword evidence="1" id="KW-0547">Nucleotide-binding</keyword>
<name>A0A061A112_9ACTN</name>
<keyword evidence="3" id="KW-0067">ATP-binding</keyword>
<dbReference type="AlphaFoldDB" id="A0A061A112"/>
<evidence type="ECO:0000313" key="7">
    <source>
        <dbReference type="EMBL" id="MBP2060052.1"/>
    </source>
</evidence>
<dbReference type="RefSeq" id="WP_044578603.1">
    <property type="nucleotide sequence ID" value="NZ_BAABDR010000055.1"/>
</dbReference>
<protein>
    <submittedName>
        <fullName evidence="6">Antagonist of KipI</fullName>
    </submittedName>
    <submittedName>
        <fullName evidence="7">Biotin-dependent carboxylase-like uncharacterized protein</fullName>
    </submittedName>
</protein>
<evidence type="ECO:0000259" key="5">
    <source>
        <dbReference type="SMART" id="SM00797"/>
    </source>
</evidence>
<dbReference type="HOGENOM" id="CLU_028967_0_3_11"/>
<dbReference type="PANTHER" id="PTHR43309">
    <property type="entry name" value="5-OXOPROLINASE SUBUNIT C"/>
    <property type="match status" value="1"/>
</dbReference>
<evidence type="ECO:0000256" key="1">
    <source>
        <dbReference type="ARBA" id="ARBA00022741"/>
    </source>
</evidence>
<dbReference type="SMART" id="SM00797">
    <property type="entry name" value="AHS2"/>
    <property type="match status" value="1"/>
</dbReference>
<evidence type="ECO:0000256" key="3">
    <source>
        <dbReference type="ARBA" id="ARBA00022840"/>
    </source>
</evidence>
<feature type="region of interest" description="Disordered" evidence="4">
    <location>
        <begin position="1"/>
        <end position="27"/>
    </location>
</feature>
<dbReference type="GeneID" id="32471941"/>
<evidence type="ECO:0000256" key="2">
    <source>
        <dbReference type="ARBA" id="ARBA00022801"/>
    </source>
</evidence>
<proteinExistence type="predicted"/>
<sequence>MTVTSAAPGRRVRTRHRPPDPGTGPEPAVLTVVQAAPAASVQDLGRPGMAHLGVPASGPADRRSFRLANRLAGNPEDTPALEVTLGGLAITLSTTRHVAVTGAPAPLTVDGVPVDGAPRLWLRAGSVLAIGRPWAGCRTYLAVSGGIEAERVLGSAARDSLTGLGPDPVRAGAEYGLGPVRPVPAIPLELAFSIVPHGGPATVRFRWGPRHELFDAADRHRLTTTPWRVSAQCDRVGARLTGPPLAIGSVDLPSEGTVRGAIQVPPSGEPIVFLADHPVTGGYPVIGVVTDADIDLVGQTLPGDELRLAPVH</sequence>
<evidence type="ECO:0000313" key="6">
    <source>
        <dbReference type="EMBL" id="CDR14137.1"/>
    </source>
</evidence>
<dbReference type="EMBL" id="LK022848">
    <property type="protein sequence ID" value="CDR14137.1"/>
    <property type="molecule type" value="Genomic_DNA"/>
</dbReference>
<keyword evidence="8" id="KW-1185">Reference proteome</keyword>
<gene>
    <name evidence="7" type="ORF">J2Z30_001050</name>
    <name evidence="6" type="ORF">SIRAN8239</name>
</gene>
<evidence type="ECO:0000313" key="8">
    <source>
        <dbReference type="Proteomes" id="UP000756710"/>
    </source>
</evidence>
<keyword evidence="2" id="KW-0378">Hydrolase</keyword>
<accession>A0A061A112</accession>
<dbReference type="Proteomes" id="UP000756710">
    <property type="component" value="Unassembled WGS sequence"/>
</dbReference>
<dbReference type="EMBL" id="JAGGLR010000002">
    <property type="protein sequence ID" value="MBP2060052.1"/>
    <property type="molecule type" value="Genomic_DNA"/>
</dbReference>
<dbReference type="GO" id="GO:0016787">
    <property type="term" value="F:hydrolase activity"/>
    <property type="evidence" value="ECO:0007669"/>
    <property type="project" value="UniProtKB-KW"/>
</dbReference>
<dbReference type="InterPro" id="IPR003778">
    <property type="entry name" value="CT_A_B"/>
</dbReference>
<dbReference type="PANTHER" id="PTHR43309:SF3">
    <property type="entry name" value="5-OXOPROLINASE SUBUNIT C"/>
    <property type="match status" value="1"/>
</dbReference>
<dbReference type="SUPFAM" id="SSF50891">
    <property type="entry name" value="Cyclophilin-like"/>
    <property type="match status" value="1"/>
</dbReference>
<organism evidence="6">
    <name type="scientific">Streptomyces iranensis</name>
    <dbReference type="NCBI Taxonomy" id="576784"/>
    <lineage>
        <taxon>Bacteria</taxon>
        <taxon>Bacillati</taxon>
        <taxon>Actinomycetota</taxon>
        <taxon>Actinomycetes</taxon>
        <taxon>Kitasatosporales</taxon>
        <taxon>Streptomycetaceae</taxon>
        <taxon>Streptomyces</taxon>
        <taxon>Streptomyces violaceusniger group</taxon>
    </lineage>
</organism>
<reference evidence="6" key="1">
    <citation type="submission" date="2014-05" db="EMBL/GenBank/DDBJ databases">
        <authorList>
            <person name="Horn Fabian"/>
        </authorList>
    </citation>
    <scope>NUCLEOTIDE SEQUENCE</scope>
</reference>
<dbReference type="Pfam" id="PF02626">
    <property type="entry name" value="CT_A_B"/>
    <property type="match status" value="1"/>
</dbReference>
<evidence type="ECO:0000256" key="4">
    <source>
        <dbReference type="SAM" id="MobiDB-lite"/>
    </source>
</evidence>
<dbReference type="GO" id="GO:0005524">
    <property type="term" value="F:ATP binding"/>
    <property type="evidence" value="ECO:0007669"/>
    <property type="project" value="UniProtKB-KW"/>
</dbReference>
<feature type="domain" description="Carboxyltransferase" evidence="5">
    <location>
        <begin position="51"/>
        <end position="312"/>
    </location>
</feature>